<feature type="transmembrane region" description="Helical" evidence="1">
    <location>
        <begin position="41"/>
        <end position="60"/>
    </location>
</feature>
<protein>
    <submittedName>
        <fullName evidence="2">Zinc ribbon domain-containing protein</fullName>
    </submittedName>
</protein>
<keyword evidence="1" id="KW-0472">Membrane</keyword>
<dbReference type="EMBL" id="SAVB01000039">
    <property type="protein sequence ID" value="RWR44017.1"/>
    <property type="molecule type" value="Genomic_DNA"/>
</dbReference>
<feature type="transmembrane region" description="Helical" evidence="1">
    <location>
        <begin position="72"/>
        <end position="96"/>
    </location>
</feature>
<keyword evidence="1" id="KW-1133">Transmembrane helix</keyword>
<organism evidence="2 3">
    <name type="scientific">Paenirhodobacter ferrireducens</name>
    <dbReference type="NCBI Taxonomy" id="1215032"/>
    <lineage>
        <taxon>Bacteria</taxon>
        <taxon>Pseudomonadati</taxon>
        <taxon>Pseudomonadota</taxon>
        <taxon>Alphaproteobacteria</taxon>
        <taxon>Rhodobacterales</taxon>
        <taxon>Rhodobacter group</taxon>
        <taxon>Paenirhodobacter</taxon>
    </lineage>
</organism>
<accession>A0A443L498</accession>
<dbReference type="OrthoDB" id="7775971at2"/>
<comment type="caution">
    <text evidence="2">The sequence shown here is derived from an EMBL/GenBank/DDBJ whole genome shotgun (WGS) entry which is preliminary data.</text>
</comment>
<dbReference type="Proteomes" id="UP000286594">
    <property type="component" value="Unassembled WGS sequence"/>
</dbReference>
<evidence type="ECO:0000313" key="3">
    <source>
        <dbReference type="Proteomes" id="UP000286594"/>
    </source>
</evidence>
<reference evidence="2 3" key="1">
    <citation type="submission" date="2019-01" db="EMBL/GenBank/DDBJ databases">
        <title>Sinorhodobacter populi sp. nov. isolated from the symptomatic bark tissue of Populus euramericana canker.</title>
        <authorList>
            <person name="Xu G."/>
        </authorList>
    </citation>
    <scope>NUCLEOTIDE SEQUENCE [LARGE SCALE GENOMIC DNA]</scope>
    <source>
        <strain evidence="2 3">CCTCC AB2012026</strain>
    </source>
</reference>
<proteinExistence type="predicted"/>
<evidence type="ECO:0000256" key="1">
    <source>
        <dbReference type="SAM" id="Phobius"/>
    </source>
</evidence>
<gene>
    <name evidence="2" type="ORF">EOW65_19565</name>
</gene>
<keyword evidence="1" id="KW-0812">Transmembrane</keyword>
<name>A0A443L498_9RHOB</name>
<dbReference type="AlphaFoldDB" id="A0A443L498"/>
<keyword evidence="3" id="KW-1185">Reference proteome</keyword>
<sequence length="105" mass="11575">MAQCPHCMTEIHDDASICPSCGAMRGVWGHPIGNWLRAGNFMFGIAAFLVVLGIALGGWVSSGYATTWFDGLIAFLFLVPFMLLFAALGFALRSIIPRLPQHWYR</sequence>
<evidence type="ECO:0000313" key="2">
    <source>
        <dbReference type="EMBL" id="RWR44017.1"/>
    </source>
</evidence>